<feature type="compositionally biased region" description="Acidic residues" evidence="2">
    <location>
        <begin position="8"/>
        <end position="18"/>
    </location>
</feature>
<dbReference type="Pfam" id="PF13489">
    <property type="entry name" value="Methyltransf_23"/>
    <property type="match status" value="1"/>
</dbReference>
<reference evidence="3" key="1">
    <citation type="submission" date="2023-06" db="EMBL/GenBank/DDBJ databases">
        <title>Genome-scale phylogeny and comparative genomics of the fungal order Sordariales.</title>
        <authorList>
            <consortium name="Lawrence Berkeley National Laboratory"/>
            <person name="Hensen N."/>
            <person name="Bonometti L."/>
            <person name="Westerberg I."/>
            <person name="Brannstrom I.O."/>
            <person name="Guillou S."/>
            <person name="Cros-Aarteil S."/>
            <person name="Calhoun S."/>
            <person name="Haridas S."/>
            <person name="Kuo A."/>
            <person name="Mondo S."/>
            <person name="Pangilinan J."/>
            <person name="Riley R."/>
            <person name="Labutti K."/>
            <person name="Andreopoulos B."/>
            <person name="Lipzen A."/>
            <person name="Chen C."/>
            <person name="Yanf M."/>
            <person name="Daum C."/>
            <person name="Ng V."/>
            <person name="Clum A."/>
            <person name="Steindorff A."/>
            <person name="Ohm R."/>
            <person name="Martin F."/>
            <person name="Silar P."/>
            <person name="Natvig D."/>
            <person name="Lalanne C."/>
            <person name="Gautier V."/>
            <person name="Ament-Velasquez S.L."/>
            <person name="Kruys A."/>
            <person name="Hutchinson M.I."/>
            <person name="Powell A.J."/>
            <person name="Barry K."/>
            <person name="Miller A.N."/>
            <person name="Grigoriev I.V."/>
            <person name="Debuchy R."/>
            <person name="Gladieux P."/>
            <person name="Thoren M.H."/>
            <person name="Johannesson H."/>
        </authorList>
    </citation>
    <scope>NUCLEOTIDE SEQUENCE</scope>
    <source>
        <strain evidence="3">PSN4</strain>
    </source>
</reference>
<evidence type="ECO:0000313" key="3">
    <source>
        <dbReference type="EMBL" id="KAK1760048.1"/>
    </source>
</evidence>
<dbReference type="PANTHER" id="PTHR43591:SF10">
    <property type="entry name" value="ABC TRANSMEMBRANE TYPE-1 DOMAIN-CONTAINING PROTEIN-RELATED"/>
    <property type="match status" value="1"/>
</dbReference>
<dbReference type="AlphaFoldDB" id="A0AAJ0FE61"/>
<dbReference type="PANTHER" id="PTHR43591">
    <property type="entry name" value="METHYLTRANSFERASE"/>
    <property type="match status" value="1"/>
</dbReference>
<keyword evidence="3" id="KW-0808">Transferase</keyword>
<keyword evidence="3" id="KW-0489">Methyltransferase</keyword>
<evidence type="ECO:0000256" key="2">
    <source>
        <dbReference type="SAM" id="MobiDB-lite"/>
    </source>
</evidence>
<evidence type="ECO:0000256" key="1">
    <source>
        <dbReference type="ARBA" id="ARBA00038158"/>
    </source>
</evidence>
<dbReference type="Proteomes" id="UP001239445">
    <property type="component" value="Unassembled WGS sequence"/>
</dbReference>
<dbReference type="InterPro" id="IPR029063">
    <property type="entry name" value="SAM-dependent_MTases_sf"/>
</dbReference>
<protein>
    <submittedName>
        <fullName evidence="3">S-adenosyl-L-methionine-dependent methyltransferase</fullName>
    </submittedName>
</protein>
<comment type="caution">
    <text evidence="3">The sequence shown here is derived from an EMBL/GenBank/DDBJ whole genome shotgun (WGS) entry which is preliminary data.</text>
</comment>
<dbReference type="GO" id="GO:0008168">
    <property type="term" value="F:methyltransferase activity"/>
    <property type="evidence" value="ECO:0007669"/>
    <property type="project" value="UniProtKB-KW"/>
</dbReference>
<dbReference type="GO" id="GO:0032259">
    <property type="term" value="P:methylation"/>
    <property type="evidence" value="ECO:0007669"/>
    <property type="project" value="UniProtKB-KW"/>
</dbReference>
<dbReference type="SUPFAM" id="SSF53335">
    <property type="entry name" value="S-adenosyl-L-methionine-dependent methyltransferases"/>
    <property type="match status" value="1"/>
</dbReference>
<dbReference type="CDD" id="cd02440">
    <property type="entry name" value="AdoMet_MTases"/>
    <property type="match status" value="1"/>
</dbReference>
<comment type="similarity">
    <text evidence="1">Belongs to the methyltransferase superfamily. LaeA methyltransferase family.</text>
</comment>
<evidence type="ECO:0000313" key="4">
    <source>
        <dbReference type="Proteomes" id="UP001239445"/>
    </source>
</evidence>
<feature type="region of interest" description="Disordered" evidence="2">
    <location>
        <begin position="1"/>
        <end position="22"/>
    </location>
</feature>
<sequence length="326" mass="36736">MAAKIEPLEADPTLDDDAGSLASSTTSITESIFDYRRLHGRPYSSSATTEYWAPVDQTQNEAFDLLHNVHLMVSDDKLFQSPLTISESSPARVLDVGTGTGIWAIDVAHQFPAAEVIGTDISAIQPSWVPANCRFVVDDALLEWTFPKDHFDLVHVRALYGCVPDWKAFYKQAFEHVKPGGWFEHVEREVKIESDHVRIPPDHVFNVWANLFYTGGEKMGRSFAIAGGHQMRELMEGAGFVDVKERKIKMPFHGWPRDRKLRDAGLMGQLALDQALDGLSTFLLTQVHGWSREQAVEFTNSFRKESRKLSNCGWIWSTVVYGKKPL</sequence>
<keyword evidence="4" id="KW-1185">Reference proteome</keyword>
<dbReference type="EMBL" id="MU839827">
    <property type="protein sequence ID" value="KAK1760048.1"/>
    <property type="molecule type" value="Genomic_DNA"/>
</dbReference>
<gene>
    <name evidence="3" type="ORF">QBC47DRAFT_88</name>
</gene>
<dbReference type="Gene3D" id="3.40.50.150">
    <property type="entry name" value="Vaccinia Virus protein VP39"/>
    <property type="match status" value="1"/>
</dbReference>
<proteinExistence type="inferred from homology"/>
<name>A0AAJ0FE61_9PEZI</name>
<organism evidence="3 4">
    <name type="scientific">Echria macrotheca</name>
    <dbReference type="NCBI Taxonomy" id="438768"/>
    <lineage>
        <taxon>Eukaryota</taxon>
        <taxon>Fungi</taxon>
        <taxon>Dikarya</taxon>
        <taxon>Ascomycota</taxon>
        <taxon>Pezizomycotina</taxon>
        <taxon>Sordariomycetes</taxon>
        <taxon>Sordariomycetidae</taxon>
        <taxon>Sordariales</taxon>
        <taxon>Schizotheciaceae</taxon>
        <taxon>Echria</taxon>
    </lineage>
</organism>
<accession>A0AAJ0FE61</accession>